<feature type="compositionally biased region" description="Basic residues" evidence="1">
    <location>
        <begin position="199"/>
        <end position="211"/>
    </location>
</feature>
<gene>
    <name evidence="2" type="ORF">Aco03nite_029300</name>
</gene>
<feature type="compositionally biased region" description="Low complexity" evidence="1">
    <location>
        <begin position="153"/>
        <end position="191"/>
    </location>
</feature>
<accession>A0ABQ3X7N6</accession>
<protein>
    <submittedName>
        <fullName evidence="2">Uncharacterized protein</fullName>
    </submittedName>
</protein>
<sequence length="281" mass="28598">MLSYPKHGIFHGRYEMRKTTRGLVTACAGLVIGAAFGAGPAMAGPEWVPPGRLLGYYDSFESCSTFATSLVLWADDYDCDFFPARIVNQYALVIERPVQILPGFVAPPVQILPGFVPAAPPVQILPGFVPAAPPVGSGPVREPGPERPAPEQPGTGAAPAANDPAGTATAAAAAAEPATAEPAGAAAAASAADEEKPAKAHKKHAKKKTKKTDRITVTAAGPLDVAEPGADIPPATAGRPAAPAPVADQPVVTLPAIQAPVIRPITIHPVHQLGGPCGPCL</sequence>
<evidence type="ECO:0000313" key="2">
    <source>
        <dbReference type="EMBL" id="GID54526.1"/>
    </source>
</evidence>
<proteinExistence type="predicted"/>
<evidence type="ECO:0000313" key="3">
    <source>
        <dbReference type="Proteomes" id="UP000612282"/>
    </source>
</evidence>
<feature type="compositionally biased region" description="Low complexity" evidence="1">
    <location>
        <begin position="233"/>
        <end position="244"/>
    </location>
</feature>
<dbReference type="EMBL" id="BOMG01000041">
    <property type="protein sequence ID" value="GID54526.1"/>
    <property type="molecule type" value="Genomic_DNA"/>
</dbReference>
<comment type="caution">
    <text evidence="2">The sequence shown here is derived from an EMBL/GenBank/DDBJ whole genome shotgun (WGS) entry which is preliminary data.</text>
</comment>
<name>A0ABQ3X7N6_9ACTN</name>
<dbReference type="Proteomes" id="UP000612282">
    <property type="component" value="Unassembled WGS sequence"/>
</dbReference>
<reference evidence="2 3" key="1">
    <citation type="submission" date="2021-01" db="EMBL/GenBank/DDBJ databases">
        <title>Whole genome shotgun sequence of Actinoplanes couchii NBRC 106145.</title>
        <authorList>
            <person name="Komaki H."/>
            <person name="Tamura T."/>
        </authorList>
    </citation>
    <scope>NUCLEOTIDE SEQUENCE [LARGE SCALE GENOMIC DNA]</scope>
    <source>
        <strain evidence="2 3">NBRC 106145</strain>
    </source>
</reference>
<keyword evidence="3" id="KW-1185">Reference proteome</keyword>
<organism evidence="2 3">
    <name type="scientific">Actinoplanes couchii</name>
    <dbReference type="NCBI Taxonomy" id="403638"/>
    <lineage>
        <taxon>Bacteria</taxon>
        <taxon>Bacillati</taxon>
        <taxon>Actinomycetota</taxon>
        <taxon>Actinomycetes</taxon>
        <taxon>Micromonosporales</taxon>
        <taxon>Micromonosporaceae</taxon>
        <taxon>Actinoplanes</taxon>
    </lineage>
</organism>
<evidence type="ECO:0000256" key="1">
    <source>
        <dbReference type="SAM" id="MobiDB-lite"/>
    </source>
</evidence>
<feature type="region of interest" description="Disordered" evidence="1">
    <location>
        <begin position="135"/>
        <end position="244"/>
    </location>
</feature>